<dbReference type="EMBL" id="JAYMYJ010000029">
    <property type="protein sequence ID" value="MEB4590012.1"/>
    <property type="molecule type" value="Genomic_DNA"/>
</dbReference>
<protein>
    <submittedName>
        <fullName evidence="3">Phage terminase large subunit</fullName>
    </submittedName>
</protein>
<evidence type="ECO:0000256" key="1">
    <source>
        <dbReference type="ARBA" id="ARBA00022612"/>
    </source>
</evidence>
<dbReference type="Pfam" id="PF17289">
    <property type="entry name" value="Terminase_6C"/>
    <property type="match status" value="1"/>
</dbReference>
<keyword evidence="4" id="KW-1185">Reference proteome</keyword>
<reference evidence="4" key="1">
    <citation type="submission" date="2023-07" db="EMBL/GenBank/DDBJ databases">
        <title>The carbon used by Thiothrix.</title>
        <authorList>
            <person name="Chen L."/>
        </authorList>
    </citation>
    <scope>NUCLEOTIDE SEQUENCE [LARGE SCALE GENOMIC DNA]</scope>
</reference>
<reference evidence="3 4" key="2">
    <citation type="submission" date="2024-01" db="EMBL/GenBank/DDBJ databases">
        <authorList>
            <person name="Xie X."/>
        </authorList>
    </citation>
    <scope>NUCLEOTIDE SEQUENCE [LARGE SCALE GENOMIC DNA]</scope>
    <source>
        <strain evidence="3">SCUT-1</strain>
    </source>
</reference>
<dbReference type="InterPro" id="IPR006517">
    <property type="entry name" value="Phage_terminase_lsu-like_C"/>
</dbReference>
<comment type="caution">
    <text evidence="3">The sequence shown here is derived from an EMBL/GenBank/DDBJ whole genome shotgun (WGS) entry which is preliminary data.</text>
</comment>
<gene>
    <name evidence="3" type="primary">terL</name>
    <name evidence="3" type="ORF">VSS37_03380</name>
</gene>
<dbReference type="InterPro" id="IPR035421">
    <property type="entry name" value="Terminase_6C"/>
</dbReference>
<organism evidence="3 4">
    <name type="scientific">Candidatus Thiothrix phosphatis</name>
    <dbReference type="NCBI Taxonomy" id="3112415"/>
    <lineage>
        <taxon>Bacteria</taxon>
        <taxon>Pseudomonadati</taxon>
        <taxon>Pseudomonadota</taxon>
        <taxon>Gammaproteobacteria</taxon>
        <taxon>Thiotrichales</taxon>
        <taxon>Thiotrichaceae</taxon>
        <taxon>Thiothrix</taxon>
    </lineage>
</organism>
<sequence length="361" mass="40896">MIQHDAYQQVFPYTTLQDDSKARHWWKTGQGGTFYASGAEGTITGFGAGSTNPVEFHGAYILDDVHKALEAKRSAVSRQTVIDWFQGTVETRLNSQETPIILIMQRLHEDDLSGWLLGGGNGEKWEHVYLPAIQQDGTALWPYKHNIDELHRMQASKPYDFAGQYMQRPVPIGGGMVKESWFTNRFTLLPPRVIRMVQSWDTGQKSKKERNDPSVCTTWAECADGYYLLDVYRAWLEYPALERAVQDRAAKWKPHIILIEDKSSGQSLIQRARTGVLGRLPVIAIQPQGDKIDRLESCTGLMESGLVRLPESAEWVAEYLAELTTFPMAAHDDQVDSTSQALNWMRENSGRVYVAAGQRRY</sequence>
<feature type="domain" description="Terminase large subunit gp17-like C-terminal" evidence="2">
    <location>
        <begin position="199"/>
        <end position="343"/>
    </location>
</feature>
<dbReference type="RefSeq" id="WP_324693238.1">
    <property type="nucleotide sequence ID" value="NZ_JAYMYJ010000029.1"/>
</dbReference>
<dbReference type="NCBIfam" id="TIGR01630">
    <property type="entry name" value="psiM2_ORF9"/>
    <property type="match status" value="1"/>
</dbReference>
<evidence type="ECO:0000313" key="3">
    <source>
        <dbReference type="EMBL" id="MEB4590012.1"/>
    </source>
</evidence>
<evidence type="ECO:0000313" key="4">
    <source>
        <dbReference type="Proteomes" id="UP001308005"/>
    </source>
</evidence>
<dbReference type="Gene3D" id="3.30.420.240">
    <property type="match status" value="1"/>
</dbReference>
<accession>A0ABU6CU24</accession>
<evidence type="ECO:0000259" key="2">
    <source>
        <dbReference type="Pfam" id="PF17289"/>
    </source>
</evidence>
<dbReference type="Proteomes" id="UP001308005">
    <property type="component" value="Unassembled WGS sequence"/>
</dbReference>
<proteinExistence type="predicted"/>
<name>A0ABU6CU24_9GAMM</name>
<keyword evidence="1" id="KW-1188">Viral release from host cell</keyword>